<feature type="domain" description="Glycosyl transferase family 1" evidence="3">
    <location>
        <begin position="211"/>
        <end position="360"/>
    </location>
</feature>
<evidence type="ECO:0000313" key="8">
    <source>
        <dbReference type="Proteomes" id="UP000622638"/>
    </source>
</evidence>
<name>A0A6I3T1A8_9BURK</name>
<dbReference type="Pfam" id="PF00534">
    <property type="entry name" value="Glycos_transf_1"/>
    <property type="match status" value="1"/>
</dbReference>
<dbReference type="CDD" id="cd03801">
    <property type="entry name" value="GT4_PimA-like"/>
    <property type="match status" value="1"/>
</dbReference>
<evidence type="ECO:0000259" key="4">
    <source>
        <dbReference type="Pfam" id="PF13439"/>
    </source>
</evidence>
<accession>A0A6I3T1A8</accession>
<dbReference type="PANTHER" id="PTHR12526:SF510">
    <property type="entry name" value="D-INOSITOL 3-PHOSPHATE GLYCOSYLTRANSFERASE"/>
    <property type="match status" value="1"/>
</dbReference>
<evidence type="ECO:0000313" key="5">
    <source>
        <dbReference type="EMBL" id="GGC05768.1"/>
    </source>
</evidence>
<dbReference type="EMBL" id="WNKZ01000072">
    <property type="protein sequence ID" value="MTV55114.1"/>
    <property type="molecule type" value="Genomic_DNA"/>
</dbReference>
<evidence type="ECO:0000313" key="6">
    <source>
        <dbReference type="EMBL" id="MTV55114.1"/>
    </source>
</evidence>
<keyword evidence="1" id="KW-0328">Glycosyltransferase</keyword>
<gene>
    <name evidence="5" type="ORF">GCM10011572_29570</name>
    <name evidence="6" type="ORF">GM672_20495</name>
</gene>
<reference evidence="5" key="4">
    <citation type="submission" date="2024-05" db="EMBL/GenBank/DDBJ databases">
        <authorList>
            <person name="Sun Q."/>
            <person name="Zhou Y."/>
        </authorList>
    </citation>
    <scope>NUCLEOTIDE SEQUENCE</scope>
    <source>
        <strain evidence="5">CGMCC 1.15931</strain>
    </source>
</reference>
<feature type="domain" description="Glycosyltransferase subfamily 4-like N-terminal" evidence="4">
    <location>
        <begin position="21"/>
        <end position="196"/>
    </location>
</feature>
<dbReference type="PROSITE" id="PS51257">
    <property type="entry name" value="PROKAR_LIPOPROTEIN"/>
    <property type="match status" value="1"/>
</dbReference>
<dbReference type="InterPro" id="IPR028098">
    <property type="entry name" value="Glyco_trans_4-like_N"/>
</dbReference>
<evidence type="ECO:0000313" key="7">
    <source>
        <dbReference type="Proteomes" id="UP000430634"/>
    </source>
</evidence>
<dbReference type="AlphaFoldDB" id="A0A6I3T1A8"/>
<dbReference type="OrthoDB" id="433681at2"/>
<comment type="caution">
    <text evidence="6">The sequence shown here is derived from an EMBL/GenBank/DDBJ whole genome shotgun (WGS) entry which is preliminary data.</text>
</comment>
<dbReference type="SUPFAM" id="SSF53756">
    <property type="entry name" value="UDP-Glycosyltransferase/glycogen phosphorylase"/>
    <property type="match status" value="1"/>
</dbReference>
<evidence type="ECO:0000256" key="2">
    <source>
        <dbReference type="ARBA" id="ARBA00022679"/>
    </source>
</evidence>
<reference evidence="5" key="1">
    <citation type="journal article" date="2014" name="Int. J. Syst. Evol. Microbiol.">
        <title>Complete genome of a new Firmicutes species belonging to the dominant human colonic microbiota ('Ruminococcus bicirculans') reveals two chromosomes and a selective capacity to utilize plant glucans.</title>
        <authorList>
            <consortium name="NISC Comparative Sequencing Program"/>
            <person name="Wegmann U."/>
            <person name="Louis P."/>
            <person name="Goesmann A."/>
            <person name="Henrissat B."/>
            <person name="Duncan S.H."/>
            <person name="Flint H.J."/>
        </authorList>
    </citation>
    <scope>NUCLEOTIDE SEQUENCE</scope>
    <source>
        <strain evidence="5">CGMCC 1.15931</strain>
    </source>
</reference>
<protein>
    <submittedName>
        <fullName evidence="5">4-alpha-glucanotransferase</fullName>
    </submittedName>
    <submittedName>
        <fullName evidence="6">Glycosyltransferase</fullName>
    </submittedName>
</protein>
<evidence type="ECO:0000259" key="3">
    <source>
        <dbReference type="Pfam" id="PF00534"/>
    </source>
</evidence>
<keyword evidence="2 6" id="KW-0808">Transferase</keyword>
<dbReference type="Pfam" id="PF13439">
    <property type="entry name" value="Glyco_transf_4"/>
    <property type="match status" value="1"/>
</dbReference>
<organism evidence="6 7">
    <name type="scientific">Pseudoduganella buxea</name>
    <dbReference type="NCBI Taxonomy" id="1949069"/>
    <lineage>
        <taxon>Bacteria</taxon>
        <taxon>Pseudomonadati</taxon>
        <taxon>Pseudomonadota</taxon>
        <taxon>Betaproteobacteria</taxon>
        <taxon>Burkholderiales</taxon>
        <taxon>Oxalobacteraceae</taxon>
        <taxon>Telluria group</taxon>
        <taxon>Pseudoduganella</taxon>
    </lineage>
</organism>
<dbReference type="Gene3D" id="3.40.50.2000">
    <property type="entry name" value="Glycogen Phosphorylase B"/>
    <property type="match status" value="2"/>
</dbReference>
<reference evidence="8" key="2">
    <citation type="journal article" date="2019" name="Int. J. Syst. Evol. Microbiol.">
        <title>The Global Catalogue of Microorganisms (GCM) 10K type strain sequencing project: providing services to taxonomists for standard genome sequencing and annotation.</title>
        <authorList>
            <consortium name="The Broad Institute Genomics Platform"/>
            <consortium name="The Broad Institute Genome Sequencing Center for Infectious Disease"/>
            <person name="Wu L."/>
            <person name="Ma J."/>
        </authorList>
    </citation>
    <scope>NUCLEOTIDE SEQUENCE [LARGE SCALE GENOMIC DNA]</scope>
    <source>
        <strain evidence="8">CGMCC 1.15931</strain>
    </source>
</reference>
<keyword evidence="8" id="KW-1185">Reference proteome</keyword>
<dbReference type="PANTHER" id="PTHR12526">
    <property type="entry name" value="GLYCOSYLTRANSFERASE"/>
    <property type="match status" value="1"/>
</dbReference>
<dbReference type="Proteomes" id="UP000622638">
    <property type="component" value="Unassembled WGS sequence"/>
</dbReference>
<dbReference type="InterPro" id="IPR001296">
    <property type="entry name" value="Glyco_trans_1"/>
</dbReference>
<dbReference type="Proteomes" id="UP000430634">
    <property type="component" value="Unassembled WGS sequence"/>
</dbReference>
<sequence>MSAPPIKVLMFGWEFPPNISGGLGTACHGITRGLAELGGIDVDFIIPTRPNGEDQAHVRIIALAEPAAYLPAAAGATVRKPYGQDLIEAARAYAARVPQLIEELGSFDLIHAHDWLTCQAAIKARDLTGKPLLLHVHSTEYDRSGVHASAELVGLERQGMEAADRIVAVSNFTRDIIIERYRQDPAKVVTVYDAADPYARCLPLRPLAARPQVSFLGRITHQKGPAYFVRAAQLVAQRMPEVQFVMAGSGDMQPAMRALAAELGLEKSMFFPGFLVADEVRHLLQRSAVYVMPSVSEPFGISALEAMDAGVPTVLSKQSGIAEVVGHACKVDYWDVAACAEAILTLLTDRARAAAMVRGAHDDIAALTWKGCARALAGIYAEMSMAGRKTSPVTPAPVGTARCNGALI</sequence>
<dbReference type="EMBL" id="BMKG01000011">
    <property type="protein sequence ID" value="GGC05768.1"/>
    <property type="molecule type" value="Genomic_DNA"/>
</dbReference>
<evidence type="ECO:0000256" key="1">
    <source>
        <dbReference type="ARBA" id="ARBA00022676"/>
    </source>
</evidence>
<proteinExistence type="predicted"/>
<dbReference type="GO" id="GO:0016757">
    <property type="term" value="F:glycosyltransferase activity"/>
    <property type="evidence" value="ECO:0007669"/>
    <property type="project" value="UniProtKB-KW"/>
</dbReference>
<dbReference type="RefSeq" id="WP_155472394.1">
    <property type="nucleotide sequence ID" value="NZ_BMKG01000011.1"/>
</dbReference>
<reference evidence="6 7" key="3">
    <citation type="submission" date="2019-11" db="EMBL/GenBank/DDBJ databases">
        <title>Type strains purchased from KCTC, JCM and DSMZ.</title>
        <authorList>
            <person name="Lu H."/>
        </authorList>
    </citation>
    <scope>NUCLEOTIDE SEQUENCE [LARGE SCALE GENOMIC DNA]</scope>
    <source>
        <strain evidence="6 7">KCTC 52429</strain>
    </source>
</reference>